<protein>
    <submittedName>
        <fullName evidence="1">Uncharacterized protein</fullName>
    </submittedName>
</protein>
<dbReference type="AlphaFoldDB" id="A0A0A9AXX3"/>
<proteinExistence type="predicted"/>
<sequence length="28" mass="3473">MVHDQVFPPKIFCALQNRYFWLRLSCME</sequence>
<evidence type="ECO:0000313" key="1">
    <source>
        <dbReference type="EMBL" id="JAD56574.1"/>
    </source>
</evidence>
<accession>A0A0A9AXX3</accession>
<dbReference type="EMBL" id="GBRH01241321">
    <property type="protein sequence ID" value="JAD56574.1"/>
    <property type="molecule type" value="Transcribed_RNA"/>
</dbReference>
<reference evidence="1" key="2">
    <citation type="journal article" date="2015" name="Data Brief">
        <title>Shoot transcriptome of the giant reed, Arundo donax.</title>
        <authorList>
            <person name="Barrero R.A."/>
            <person name="Guerrero F.D."/>
            <person name="Moolhuijzen P."/>
            <person name="Goolsby J.A."/>
            <person name="Tidwell J."/>
            <person name="Bellgard S.E."/>
            <person name="Bellgard M.I."/>
        </authorList>
    </citation>
    <scope>NUCLEOTIDE SEQUENCE</scope>
    <source>
        <tissue evidence="1">Shoot tissue taken approximately 20 cm above the soil surface</tissue>
    </source>
</reference>
<reference evidence="1" key="1">
    <citation type="submission" date="2014-09" db="EMBL/GenBank/DDBJ databases">
        <authorList>
            <person name="Magalhaes I.L.F."/>
            <person name="Oliveira U."/>
            <person name="Santos F.R."/>
            <person name="Vidigal T.H.D.A."/>
            <person name="Brescovit A.D."/>
            <person name="Santos A.J."/>
        </authorList>
    </citation>
    <scope>NUCLEOTIDE SEQUENCE</scope>
    <source>
        <tissue evidence="1">Shoot tissue taken approximately 20 cm above the soil surface</tissue>
    </source>
</reference>
<organism evidence="1">
    <name type="scientific">Arundo donax</name>
    <name type="common">Giant reed</name>
    <name type="synonym">Donax arundinaceus</name>
    <dbReference type="NCBI Taxonomy" id="35708"/>
    <lineage>
        <taxon>Eukaryota</taxon>
        <taxon>Viridiplantae</taxon>
        <taxon>Streptophyta</taxon>
        <taxon>Embryophyta</taxon>
        <taxon>Tracheophyta</taxon>
        <taxon>Spermatophyta</taxon>
        <taxon>Magnoliopsida</taxon>
        <taxon>Liliopsida</taxon>
        <taxon>Poales</taxon>
        <taxon>Poaceae</taxon>
        <taxon>PACMAD clade</taxon>
        <taxon>Arundinoideae</taxon>
        <taxon>Arundineae</taxon>
        <taxon>Arundo</taxon>
    </lineage>
</organism>
<name>A0A0A9AXX3_ARUDO</name>